<dbReference type="SUPFAM" id="SSF46565">
    <property type="entry name" value="Chaperone J-domain"/>
    <property type="match status" value="1"/>
</dbReference>
<dbReference type="PRINTS" id="PR00625">
    <property type="entry name" value="JDOMAIN"/>
</dbReference>
<comment type="caution">
    <text evidence="3">The sequence shown here is derived from an EMBL/GenBank/DDBJ whole genome shotgun (WGS) entry which is preliminary data.</text>
</comment>
<keyword evidence="4" id="KW-1185">Reference proteome</keyword>
<dbReference type="Pfam" id="PF00226">
    <property type="entry name" value="DnaJ"/>
    <property type="match status" value="1"/>
</dbReference>
<dbReference type="Pfam" id="PF01556">
    <property type="entry name" value="DnaJ_C"/>
    <property type="match status" value="1"/>
</dbReference>
<keyword evidence="1" id="KW-0143">Chaperone</keyword>
<dbReference type="SMART" id="SM00271">
    <property type="entry name" value="DnaJ"/>
    <property type="match status" value="1"/>
</dbReference>
<name>A0ABV4BIC3_9GAMM</name>
<dbReference type="EMBL" id="JBDKXB010000015">
    <property type="protein sequence ID" value="MEY6433077.1"/>
    <property type="molecule type" value="Genomic_DNA"/>
</dbReference>
<dbReference type="Gene3D" id="2.60.260.20">
    <property type="entry name" value="Urease metallochaperone UreE, N-terminal domain"/>
    <property type="match status" value="2"/>
</dbReference>
<feature type="domain" description="J" evidence="2">
    <location>
        <begin position="5"/>
        <end position="69"/>
    </location>
</feature>
<dbReference type="Proteomes" id="UP001564408">
    <property type="component" value="Unassembled WGS sequence"/>
</dbReference>
<evidence type="ECO:0000256" key="1">
    <source>
        <dbReference type="ARBA" id="ARBA00023186"/>
    </source>
</evidence>
<dbReference type="CDD" id="cd06257">
    <property type="entry name" value="DnaJ"/>
    <property type="match status" value="1"/>
</dbReference>
<evidence type="ECO:0000259" key="2">
    <source>
        <dbReference type="PROSITE" id="PS50076"/>
    </source>
</evidence>
<gene>
    <name evidence="3" type="ORF">ABC977_11745</name>
</gene>
<evidence type="ECO:0000313" key="4">
    <source>
        <dbReference type="Proteomes" id="UP001564408"/>
    </source>
</evidence>
<dbReference type="InterPro" id="IPR018253">
    <property type="entry name" value="DnaJ_domain_CS"/>
</dbReference>
<dbReference type="InterPro" id="IPR002939">
    <property type="entry name" value="DnaJ_C"/>
</dbReference>
<dbReference type="SUPFAM" id="SSF49493">
    <property type="entry name" value="HSP40/DnaJ peptide-binding domain"/>
    <property type="match status" value="2"/>
</dbReference>
<accession>A0ABV4BIC3</accession>
<reference evidence="3 4" key="1">
    <citation type="submission" date="2024-05" db="EMBL/GenBank/DDBJ databases">
        <title>Genome Sequence and Characterization of the New Strain Purple Sulfur Bacterium of Genus Thioalkalicoccus.</title>
        <authorList>
            <person name="Bryantseva I.A."/>
            <person name="Kyndt J.A."/>
            <person name="Imhoff J.F."/>
        </authorList>
    </citation>
    <scope>NUCLEOTIDE SEQUENCE [LARGE SCALE GENOMIC DNA]</scope>
    <source>
        <strain evidence="3 4">Um2</strain>
    </source>
</reference>
<organism evidence="3 4">
    <name type="scientific">Thioalkalicoccus limnaeus</name>
    <dbReference type="NCBI Taxonomy" id="120681"/>
    <lineage>
        <taxon>Bacteria</taxon>
        <taxon>Pseudomonadati</taxon>
        <taxon>Pseudomonadota</taxon>
        <taxon>Gammaproteobacteria</taxon>
        <taxon>Chromatiales</taxon>
        <taxon>Chromatiaceae</taxon>
        <taxon>Thioalkalicoccus</taxon>
    </lineage>
</organism>
<dbReference type="InterPro" id="IPR008971">
    <property type="entry name" value="HSP40/DnaJ_pept-bd"/>
</dbReference>
<dbReference type="CDD" id="cd10747">
    <property type="entry name" value="DnaJ_C"/>
    <property type="match status" value="1"/>
</dbReference>
<dbReference type="PANTHER" id="PTHR43096:SF52">
    <property type="entry name" value="DNAJ HOMOLOG 1, MITOCHONDRIAL-RELATED"/>
    <property type="match status" value="1"/>
</dbReference>
<protein>
    <submittedName>
        <fullName evidence="3">DnaJ C-terminal domain-containing protein</fullName>
    </submittedName>
</protein>
<dbReference type="Gene3D" id="1.10.287.110">
    <property type="entry name" value="DnaJ domain"/>
    <property type="match status" value="1"/>
</dbReference>
<dbReference type="PROSITE" id="PS50076">
    <property type="entry name" value="DNAJ_2"/>
    <property type="match status" value="1"/>
</dbReference>
<dbReference type="PROSITE" id="PS00636">
    <property type="entry name" value="DNAJ_1"/>
    <property type="match status" value="1"/>
</dbReference>
<dbReference type="InterPro" id="IPR036869">
    <property type="entry name" value="J_dom_sf"/>
</dbReference>
<dbReference type="RefSeq" id="WP_369667463.1">
    <property type="nucleotide sequence ID" value="NZ_JBDKXB010000015.1"/>
</dbReference>
<dbReference type="PANTHER" id="PTHR43096">
    <property type="entry name" value="DNAJ HOMOLOG 1, MITOCHONDRIAL-RELATED"/>
    <property type="match status" value="1"/>
</dbReference>
<evidence type="ECO:0000313" key="3">
    <source>
        <dbReference type="EMBL" id="MEY6433077.1"/>
    </source>
</evidence>
<proteinExistence type="predicted"/>
<dbReference type="InterPro" id="IPR001623">
    <property type="entry name" value="DnaJ_domain"/>
</dbReference>
<sequence length="308" mass="33951">MEYKDYYKILGVARDATPDDIKRAYRRLARKYHPDVSKETDAEARFKEVNEANEVLKDPEKRAAYDALGRGWQAGQEFHPPPGGGFEQREFHFRPEDMAQFSDFFASLFGRRARASEARARRGEDQNARLRIGLAEAFSGTTRQLTLSEPVVEPNGRLTTRTRTLNVRIPAGVTQGQQIRLAGQGAPGGGSGAAGDLYLEIELDTHPFFRADGKDIHVQVPIAPWEAALGASIQVPTLAGPVNLKIPAGSQGGRRLRLKGRGLPGHPPGDEFVELEILAPVAHTDEQKALYRRMAETFAFNPRASLGV</sequence>